<dbReference type="InterPro" id="IPR005119">
    <property type="entry name" value="LysR_subst-bd"/>
</dbReference>
<reference evidence="13 14" key="1">
    <citation type="submission" date="2024-04" db="EMBL/GenBank/DDBJ databases">
        <authorList>
            <person name="Abashina T."/>
            <person name="Shaikin A."/>
        </authorList>
    </citation>
    <scope>NUCLEOTIDE SEQUENCE [LARGE SCALE GENOMIC DNA]</scope>
    <source>
        <strain evidence="13 14">AAFK</strain>
    </source>
</reference>
<protein>
    <recommendedName>
        <fullName evidence="3">HTH-type transcriptional regulator MetR</fullName>
    </recommendedName>
</protein>
<accession>A0ABU9D939</accession>
<keyword evidence="14" id="KW-1185">Reference proteome</keyword>
<evidence type="ECO:0000256" key="4">
    <source>
        <dbReference type="ARBA" id="ARBA00022490"/>
    </source>
</evidence>
<evidence type="ECO:0000256" key="3">
    <source>
        <dbReference type="ARBA" id="ARBA00019365"/>
    </source>
</evidence>
<dbReference type="Pfam" id="PF03466">
    <property type="entry name" value="LysR_substrate"/>
    <property type="match status" value="1"/>
</dbReference>
<dbReference type="Gene3D" id="1.10.10.10">
    <property type="entry name" value="Winged helix-like DNA-binding domain superfamily/Winged helix DNA-binding domain"/>
    <property type="match status" value="1"/>
</dbReference>
<sequence>MPLELRHLRTLIALAETGSLSAAAERVHLTQSALSHQIKSIEDEYGLRLFQRKSSPLRLSAAGQRLLDLAREVLPLVRSAERDLARLNQGQAGRLRIAVECHTCFDWLMPAMDAFRENWPEVELDLVSGFHSDPLPRLLDDSADLAISSEAAQIPGLCFHPLFRYEVLGLMARGHRLAEKPWLEATDFRDETLISYPVPDERLDLFRGLLHPAGVLPAGRRTTELTVAILQLVASRRGLAALPAWAVAGYVEKGYVQARRLGPQGLWSQLYAASHEEQADLAYVQDFVETVRAQSFAQLSGIRPLGEMVCSGDLTEAKLS</sequence>
<keyword evidence="7" id="KW-0805">Transcription regulation</keyword>
<keyword evidence="5" id="KW-0678">Repressor</keyword>
<keyword evidence="9" id="KW-0010">Activator</keyword>
<keyword evidence="10" id="KW-0804">Transcription</keyword>
<evidence type="ECO:0000256" key="5">
    <source>
        <dbReference type="ARBA" id="ARBA00022491"/>
    </source>
</evidence>
<dbReference type="SUPFAM" id="SSF46785">
    <property type="entry name" value="Winged helix' DNA-binding domain"/>
    <property type="match status" value="1"/>
</dbReference>
<evidence type="ECO:0000259" key="12">
    <source>
        <dbReference type="PROSITE" id="PS50931"/>
    </source>
</evidence>
<keyword evidence="6" id="KW-0028">Amino-acid biosynthesis</keyword>
<dbReference type="EMBL" id="JBBPCO010000005">
    <property type="protein sequence ID" value="MEK8089367.1"/>
    <property type="molecule type" value="Genomic_DNA"/>
</dbReference>
<dbReference type="CDD" id="cd08441">
    <property type="entry name" value="PBP2_MetR"/>
    <property type="match status" value="1"/>
</dbReference>
<evidence type="ECO:0000256" key="9">
    <source>
        <dbReference type="ARBA" id="ARBA00023159"/>
    </source>
</evidence>
<comment type="caution">
    <text evidence="13">The sequence shown here is derived from an EMBL/GenBank/DDBJ whole genome shotgun (WGS) entry which is preliminary data.</text>
</comment>
<evidence type="ECO:0000313" key="13">
    <source>
        <dbReference type="EMBL" id="MEK8089367.1"/>
    </source>
</evidence>
<dbReference type="InterPro" id="IPR000847">
    <property type="entry name" value="LysR_HTH_N"/>
</dbReference>
<dbReference type="PRINTS" id="PR00039">
    <property type="entry name" value="HTHLYSR"/>
</dbReference>
<keyword evidence="11" id="KW-0486">Methionine biosynthesis</keyword>
<keyword evidence="8" id="KW-0238">DNA-binding</keyword>
<comment type="similarity">
    <text evidence="2">Belongs to the LysR transcriptional regulatory family.</text>
</comment>
<dbReference type="InterPro" id="IPR036390">
    <property type="entry name" value="WH_DNA-bd_sf"/>
</dbReference>
<evidence type="ECO:0000256" key="11">
    <source>
        <dbReference type="ARBA" id="ARBA00023167"/>
    </source>
</evidence>
<dbReference type="InterPro" id="IPR037406">
    <property type="entry name" value="MetR_PBP2"/>
</dbReference>
<evidence type="ECO:0000256" key="10">
    <source>
        <dbReference type="ARBA" id="ARBA00023163"/>
    </source>
</evidence>
<evidence type="ECO:0000256" key="1">
    <source>
        <dbReference type="ARBA" id="ARBA00004496"/>
    </source>
</evidence>
<feature type="domain" description="HTH lysR-type" evidence="12">
    <location>
        <begin position="3"/>
        <end position="60"/>
    </location>
</feature>
<dbReference type="Pfam" id="PF00126">
    <property type="entry name" value="HTH_1"/>
    <property type="match status" value="1"/>
</dbReference>
<dbReference type="SUPFAM" id="SSF53850">
    <property type="entry name" value="Periplasmic binding protein-like II"/>
    <property type="match status" value="1"/>
</dbReference>
<comment type="subcellular location">
    <subcellularLocation>
        <location evidence="1">Cytoplasm</location>
    </subcellularLocation>
</comment>
<evidence type="ECO:0000256" key="2">
    <source>
        <dbReference type="ARBA" id="ARBA00009437"/>
    </source>
</evidence>
<evidence type="ECO:0000256" key="7">
    <source>
        <dbReference type="ARBA" id="ARBA00023015"/>
    </source>
</evidence>
<evidence type="ECO:0000256" key="8">
    <source>
        <dbReference type="ARBA" id="ARBA00023125"/>
    </source>
</evidence>
<dbReference type="RefSeq" id="WP_341370426.1">
    <property type="nucleotide sequence ID" value="NZ_JBBPCO010000005.1"/>
</dbReference>
<evidence type="ECO:0000313" key="14">
    <source>
        <dbReference type="Proteomes" id="UP001446205"/>
    </source>
</evidence>
<dbReference type="PANTHER" id="PTHR30126">
    <property type="entry name" value="HTH-TYPE TRANSCRIPTIONAL REGULATOR"/>
    <property type="match status" value="1"/>
</dbReference>
<proteinExistence type="inferred from homology"/>
<name>A0ABU9D939_9PROT</name>
<keyword evidence="4" id="KW-0963">Cytoplasm</keyword>
<dbReference type="PROSITE" id="PS50931">
    <property type="entry name" value="HTH_LYSR"/>
    <property type="match status" value="1"/>
</dbReference>
<evidence type="ECO:0000256" key="6">
    <source>
        <dbReference type="ARBA" id="ARBA00022605"/>
    </source>
</evidence>
<dbReference type="Proteomes" id="UP001446205">
    <property type="component" value="Unassembled WGS sequence"/>
</dbReference>
<organism evidence="13 14">
    <name type="scientific">Thermithiobacillus plumbiphilus</name>
    <dbReference type="NCBI Taxonomy" id="1729899"/>
    <lineage>
        <taxon>Bacteria</taxon>
        <taxon>Pseudomonadati</taxon>
        <taxon>Pseudomonadota</taxon>
        <taxon>Acidithiobacillia</taxon>
        <taxon>Acidithiobacillales</taxon>
        <taxon>Thermithiobacillaceae</taxon>
        <taxon>Thermithiobacillus</taxon>
    </lineage>
</organism>
<gene>
    <name evidence="13" type="ORF">WOB96_06260</name>
</gene>
<dbReference type="PANTHER" id="PTHR30126:SF25">
    <property type="entry name" value="HTH-TYPE TRANSCRIPTIONAL REGULATOR METR"/>
    <property type="match status" value="1"/>
</dbReference>
<dbReference type="Gene3D" id="3.40.190.10">
    <property type="entry name" value="Periplasmic binding protein-like II"/>
    <property type="match status" value="3"/>
</dbReference>
<dbReference type="InterPro" id="IPR036388">
    <property type="entry name" value="WH-like_DNA-bd_sf"/>
</dbReference>